<name>A0ABS9MAD3_9FIRM</name>
<dbReference type="Proteomes" id="UP001200313">
    <property type="component" value="Unassembled WGS sequence"/>
</dbReference>
<evidence type="ECO:0000313" key="3">
    <source>
        <dbReference type="Proteomes" id="UP001200313"/>
    </source>
</evidence>
<evidence type="ECO:0000313" key="2">
    <source>
        <dbReference type="EMBL" id="MCG4527324.1"/>
    </source>
</evidence>
<proteinExistence type="predicted"/>
<evidence type="ECO:0008006" key="4">
    <source>
        <dbReference type="Google" id="ProtNLM"/>
    </source>
</evidence>
<sequence>MTEKAFRQLNIDPEFKNLIRPLRREEYRQLELNLVMEGCREDIIAWNDTILDGHNRYEICNKMRIPYGVKELDFPNRDAAIAWICANQLGRRNISEETRKYLIGKQYEAEKKVQRNRNGYNQYRPNPNITVGRGRPIDEESGRRTAARLGREYHVSGATVQKYAKYSAALDAIAQNAPELVPHILSGAYKISFENIVALSEMGPEELKTLSRKIGKNPYAFARYSESRRCLYSDVSAKLGTAAAEQPAIKTMPAYDPDAEVAGLTLTIPSWMSSIDRTKSMAHLEAISPAARQNLLAALTELEGKIQEMLSAIEGES</sequence>
<feature type="region of interest" description="Disordered" evidence="1">
    <location>
        <begin position="118"/>
        <end position="138"/>
    </location>
</feature>
<dbReference type="RefSeq" id="WP_238074075.1">
    <property type="nucleotide sequence ID" value="NZ_JAKNJB010000014.1"/>
</dbReference>
<dbReference type="EMBL" id="JAKNJB010000014">
    <property type="protein sequence ID" value="MCG4527324.1"/>
    <property type="molecule type" value="Genomic_DNA"/>
</dbReference>
<reference evidence="2 3" key="1">
    <citation type="submission" date="2022-01" db="EMBL/GenBank/DDBJ databases">
        <title>Collection of gut derived symbiotic bacterial strains cultured from healthy donors.</title>
        <authorList>
            <person name="Lin H."/>
            <person name="Kohout C."/>
            <person name="Waligurski E."/>
            <person name="Pamer E.G."/>
        </authorList>
    </citation>
    <scope>NUCLEOTIDE SEQUENCE [LARGE SCALE GENOMIC DNA]</scope>
    <source>
        <strain evidence="2 3">DFI.3.7</strain>
    </source>
</reference>
<feature type="compositionally biased region" description="Polar residues" evidence="1">
    <location>
        <begin position="118"/>
        <end position="129"/>
    </location>
</feature>
<accession>A0ABS9MAD3</accession>
<evidence type="ECO:0000256" key="1">
    <source>
        <dbReference type="SAM" id="MobiDB-lite"/>
    </source>
</evidence>
<protein>
    <recommendedName>
        <fullName evidence="4">ParB/Sulfiredoxin domain-containing protein</fullName>
    </recommendedName>
</protein>
<comment type="caution">
    <text evidence="2">The sequence shown here is derived from an EMBL/GenBank/DDBJ whole genome shotgun (WGS) entry which is preliminary data.</text>
</comment>
<keyword evidence="3" id="KW-1185">Reference proteome</keyword>
<organism evidence="2 3">
    <name type="scientific">Intestinimonas massiliensis</name>
    <name type="common">ex Afouda et al. 2020</name>
    <dbReference type="NCBI Taxonomy" id="1673721"/>
    <lineage>
        <taxon>Bacteria</taxon>
        <taxon>Bacillati</taxon>
        <taxon>Bacillota</taxon>
        <taxon>Clostridia</taxon>
        <taxon>Eubacteriales</taxon>
        <taxon>Intestinimonas</taxon>
    </lineage>
</organism>
<gene>
    <name evidence="2" type="ORF">L0P79_09565</name>
</gene>